<organism evidence="2 4">
    <name type="scientific">Archangium gephyra</name>
    <dbReference type="NCBI Taxonomy" id="48"/>
    <lineage>
        <taxon>Bacteria</taxon>
        <taxon>Pseudomonadati</taxon>
        <taxon>Myxococcota</taxon>
        <taxon>Myxococcia</taxon>
        <taxon>Myxococcales</taxon>
        <taxon>Cystobacterineae</taxon>
        <taxon>Archangiaceae</taxon>
        <taxon>Archangium</taxon>
    </lineage>
</organism>
<evidence type="ECO:0000313" key="3">
    <source>
        <dbReference type="EMBL" id="REG27991.1"/>
    </source>
</evidence>
<dbReference type="KEGG" id="age:AA314_01089"/>
<dbReference type="EMBL" id="QUMU01000009">
    <property type="protein sequence ID" value="REG27991.1"/>
    <property type="molecule type" value="Genomic_DNA"/>
</dbReference>
<dbReference type="AlphaFoldDB" id="A0AAC8Q1Z4"/>
<evidence type="ECO:0000256" key="1">
    <source>
        <dbReference type="SAM" id="MobiDB-lite"/>
    </source>
</evidence>
<keyword evidence="5" id="KW-1185">Reference proteome</keyword>
<protein>
    <submittedName>
        <fullName evidence="2">Uncharacterized protein</fullName>
    </submittedName>
</protein>
<evidence type="ECO:0000313" key="4">
    <source>
        <dbReference type="Proteomes" id="UP000035579"/>
    </source>
</evidence>
<reference evidence="2 4" key="1">
    <citation type="submission" date="2015-05" db="EMBL/GenBank/DDBJ databases">
        <title>Genome assembly of Archangium gephyra DSM 2261.</title>
        <authorList>
            <person name="Sharma G."/>
            <person name="Subramanian S."/>
        </authorList>
    </citation>
    <scope>NUCLEOTIDE SEQUENCE [LARGE SCALE GENOMIC DNA]</scope>
    <source>
        <strain evidence="2 4">DSM 2261</strain>
    </source>
</reference>
<accession>A0AAC8Q1Z4</accession>
<gene>
    <name evidence="2" type="ORF">AA314_01089</name>
    <name evidence="3" type="ORF">ATI61_109333</name>
</gene>
<evidence type="ECO:0000313" key="2">
    <source>
        <dbReference type="EMBL" id="AKI99462.1"/>
    </source>
</evidence>
<feature type="compositionally biased region" description="Basic and acidic residues" evidence="1">
    <location>
        <begin position="14"/>
        <end position="26"/>
    </location>
</feature>
<proteinExistence type="predicted"/>
<sequence>MSGPKPASTTQTKPGHEGTTDSKVDGKRKVTYVFKGGAKNLNIPYAVAINGNVLAEYKDKPKRVNGAGGKIITFAEPGQKVALYLNSDAHPSYRKEPVYEVTPAELDVMVTVTEKKGKHKDSDTPTKTESKDAKSDNYTALLTGDIWLKISHKYTDTEVDALMPKGTSAEVTAAIKSIYNGLTEKKLVISTPEAGKKPAATLTVTFADSDNPKQNIVKYELLADGLPRVHPGGYAALFNAALEAGVASITMSSAWRPILGSIAHRAGLGLDVNYVAGTRMNREELRKKGAVDTTNVSDEEKKLFAEYQAAKGEEKKEAKKKWEEERDKNEPARVKAYREALAASSCVSQLFDPWFMDDNTQDAVAAKPNMQSNSNETLHAHHLHITVREPKIL</sequence>
<dbReference type="EMBL" id="CP011509">
    <property type="protein sequence ID" value="AKI99462.1"/>
    <property type="molecule type" value="Genomic_DNA"/>
</dbReference>
<dbReference type="RefSeq" id="WP_053066112.1">
    <property type="nucleotide sequence ID" value="NZ_CP011509.1"/>
</dbReference>
<dbReference type="Proteomes" id="UP000256345">
    <property type="component" value="Unassembled WGS sequence"/>
</dbReference>
<name>A0AAC8Q1Z4_9BACT</name>
<reference evidence="3 5" key="2">
    <citation type="submission" date="2018-08" db="EMBL/GenBank/DDBJ databases">
        <title>Genomic Encyclopedia of Archaeal and Bacterial Type Strains, Phase II (KMG-II): from individual species to whole genera.</title>
        <authorList>
            <person name="Goeker M."/>
        </authorList>
    </citation>
    <scope>NUCLEOTIDE SEQUENCE [LARGE SCALE GENOMIC DNA]</scope>
    <source>
        <strain evidence="3 5">DSM 2261</strain>
    </source>
</reference>
<evidence type="ECO:0000313" key="5">
    <source>
        <dbReference type="Proteomes" id="UP000256345"/>
    </source>
</evidence>
<feature type="region of interest" description="Disordered" evidence="1">
    <location>
        <begin position="1"/>
        <end position="26"/>
    </location>
</feature>
<feature type="region of interest" description="Disordered" evidence="1">
    <location>
        <begin position="113"/>
        <end position="133"/>
    </location>
</feature>
<dbReference type="Proteomes" id="UP000035579">
    <property type="component" value="Chromosome"/>
</dbReference>
<feature type="compositionally biased region" description="Basic and acidic residues" evidence="1">
    <location>
        <begin position="120"/>
        <end position="133"/>
    </location>
</feature>